<proteinExistence type="predicted"/>
<evidence type="ECO:0000313" key="2">
    <source>
        <dbReference type="EMBL" id="EKB44585.1"/>
    </source>
</evidence>
<comment type="caution">
    <text evidence="2">The sequence shown here is derived from an EMBL/GenBank/DDBJ whole genome shotgun (WGS) entry which is preliminary data.</text>
</comment>
<keyword evidence="1" id="KW-1133">Transmembrane helix</keyword>
<keyword evidence="1" id="KW-0812">Transmembrane</keyword>
<reference evidence="2 3" key="1">
    <citation type="journal article" date="2012" name="J. Bacteriol.">
        <title>Draft Genome Sequence of Bacillus isronensis Strain B3W22, Isolated from the Upper Atmosphere.</title>
        <authorList>
            <person name="Shivaji S."/>
            <person name="Ara S."/>
            <person name="Singh S.K."/>
            <person name="Bandi S."/>
            <person name="Singh A."/>
            <person name="Pinnaka A.K."/>
        </authorList>
    </citation>
    <scope>NUCLEOTIDE SEQUENCE [LARGE SCALE GENOMIC DNA]</scope>
    <source>
        <strain evidence="2 3">B3W22</strain>
    </source>
</reference>
<dbReference type="PATRIC" id="fig|1224748.3.peg.2651"/>
<organism evidence="2 3">
    <name type="scientific">Solibacillus isronensis B3W22</name>
    <dbReference type="NCBI Taxonomy" id="1224748"/>
    <lineage>
        <taxon>Bacteria</taxon>
        <taxon>Bacillati</taxon>
        <taxon>Bacillota</taxon>
        <taxon>Bacilli</taxon>
        <taxon>Bacillales</taxon>
        <taxon>Caryophanaceae</taxon>
        <taxon>Solibacillus</taxon>
    </lineage>
</organism>
<dbReference type="Proteomes" id="UP000004738">
    <property type="component" value="Unassembled WGS sequence"/>
</dbReference>
<evidence type="ECO:0000313" key="3">
    <source>
        <dbReference type="Proteomes" id="UP000004738"/>
    </source>
</evidence>
<feature type="transmembrane region" description="Helical" evidence="1">
    <location>
        <begin position="31"/>
        <end position="54"/>
    </location>
</feature>
<dbReference type="AlphaFoldDB" id="K1KKH3"/>
<protein>
    <submittedName>
        <fullName evidence="2">Uncharacterized protein</fullName>
    </submittedName>
</protein>
<evidence type="ECO:0000256" key="1">
    <source>
        <dbReference type="SAM" id="Phobius"/>
    </source>
</evidence>
<accession>K1KKH3</accession>
<sequence>MRIIFSVVSALLCLLLISLFTEMPFRFEEKIFNLIVGTNIYLPFGLGILGLFFAMFGVKGYIRLTLVCLYIAGLVGYLVIFIMATVGFQEP</sequence>
<keyword evidence="1" id="KW-0472">Membrane</keyword>
<dbReference type="EMBL" id="AMCK01000014">
    <property type="protein sequence ID" value="EKB44585.1"/>
    <property type="molecule type" value="Genomic_DNA"/>
</dbReference>
<feature type="transmembrane region" description="Helical" evidence="1">
    <location>
        <begin position="66"/>
        <end position="88"/>
    </location>
</feature>
<gene>
    <name evidence="2" type="ORF">B857_02687</name>
</gene>
<keyword evidence="3" id="KW-1185">Reference proteome</keyword>
<name>K1KKH3_9BACL</name>